<keyword evidence="9" id="KW-1185">Reference proteome</keyword>
<evidence type="ECO:0000256" key="3">
    <source>
        <dbReference type="ARBA" id="ARBA00022692"/>
    </source>
</evidence>
<keyword evidence="7" id="KW-0732">Signal</keyword>
<dbReference type="Proteomes" id="UP000600565">
    <property type="component" value="Unassembled WGS sequence"/>
</dbReference>
<accession>A0ABR8XNC2</accession>
<dbReference type="PANTHER" id="PTHR39083:SF1">
    <property type="entry name" value="CYCLIC DI-GMP-BINDING PROTEIN"/>
    <property type="match status" value="1"/>
</dbReference>
<sequence>MKHYFIGLLSFIVLFVFQTTAQAVDLNLPYGGEVETVKANNVNAQLNDLNQYPEYFIGAETRNTQIIIPDEPTLKMLNAALEMTTYLSNLSAYNKVKLLKESQVKTIFDATVIIGLENQFKNASFNELIRNSKVKDGLSLTIQPITLQQSTKNILVLTGEEDTVFEKIGVLTEEVFIQQLYGSQLTISNMPIIKNRTDINLITFKNMGIPSITLSGEKMNSDTYSYYMPYYPFIDMKASVELHLKVSEMIQSSQREKSNPLEELVLFVNNVPHSINLRNVKADRNGDIFIEVPLSKAVFTSSTFMNIQLTANGLLNNPKKWVYIDESSTLNFHVDKQTVSQFTFRFFPFPKTDEPITIVVPDLYRWSDLLAVYEALTINNKLPKITLIHTDNVKTDLLKKSHVIFIGGKKQHELLKDEVLVVHYNDKVPDLTEHGFFNVMEFAFIQNNPWDEDYALVVFDAVSNTDQYVPKEFAASLKMLGDNANIAVNGSGGKVHTNQAKITEKNLTQKLTSNMLDSNSFYLLFLFLFVVIALIVYVWRKRKKK</sequence>
<gene>
    <name evidence="8" type="ORF">H9632_10185</name>
</gene>
<dbReference type="EMBL" id="JACSPW010000008">
    <property type="protein sequence ID" value="MBD8033438.1"/>
    <property type="molecule type" value="Genomic_DNA"/>
</dbReference>
<feature type="signal peptide" evidence="7">
    <location>
        <begin position="1"/>
        <end position="23"/>
    </location>
</feature>
<protein>
    <submittedName>
        <fullName evidence="8">Uncharacterized protein</fullName>
    </submittedName>
</protein>
<dbReference type="PANTHER" id="PTHR39083">
    <property type="entry name" value="CYCLIC DI-GMP-BINDING PROTEIN"/>
    <property type="match status" value="1"/>
</dbReference>
<keyword evidence="4 6" id="KW-1133">Transmembrane helix</keyword>
<proteinExistence type="predicted"/>
<evidence type="ECO:0000313" key="9">
    <source>
        <dbReference type="Proteomes" id="UP000600565"/>
    </source>
</evidence>
<evidence type="ECO:0000256" key="7">
    <source>
        <dbReference type="SAM" id="SignalP"/>
    </source>
</evidence>
<evidence type="ECO:0000256" key="1">
    <source>
        <dbReference type="ARBA" id="ARBA00004162"/>
    </source>
</evidence>
<evidence type="ECO:0000256" key="5">
    <source>
        <dbReference type="ARBA" id="ARBA00023136"/>
    </source>
</evidence>
<keyword evidence="2" id="KW-1003">Cell membrane</keyword>
<dbReference type="Gene3D" id="2.60.120.260">
    <property type="entry name" value="Galactose-binding domain-like"/>
    <property type="match status" value="1"/>
</dbReference>
<evidence type="ECO:0000256" key="4">
    <source>
        <dbReference type="ARBA" id="ARBA00022989"/>
    </source>
</evidence>
<keyword evidence="3 6" id="KW-0812">Transmembrane</keyword>
<organism evidence="8 9">
    <name type="scientific">Solibacillus merdavium</name>
    <dbReference type="NCBI Taxonomy" id="2762218"/>
    <lineage>
        <taxon>Bacteria</taxon>
        <taxon>Bacillati</taxon>
        <taxon>Bacillota</taxon>
        <taxon>Bacilli</taxon>
        <taxon>Bacillales</taxon>
        <taxon>Caryophanaceae</taxon>
        <taxon>Solibacillus</taxon>
    </lineage>
</organism>
<reference evidence="8 9" key="1">
    <citation type="submission" date="2020-08" db="EMBL/GenBank/DDBJ databases">
        <title>A Genomic Blueprint of the Chicken Gut Microbiome.</title>
        <authorList>
            <person name="Gilroy R."/>
            <person name="Ravi A."/>
            <person name="Getino M."/>
            <person name="Pursley I."/>
            <person name="Horton D.L."/>
            <person name="Alikhan N.-F."/>
            <person name="Baker D."/>
            <person name="Gharbi K."/>
            <person name="Hall N."/>
            <person name="Watson M."/>
            <person name="Adriaenssens E.M."/>
            <person name="Foster-Nyarko E."/>
            <person name="Jarju S."/>
            <person name="Secka A."/>
            <person name="Antonio M."/>
            <person name="Oren A."/>
            <person name="Chaudhuri R."/>
            <person name="La Ragione R.M."/>
            <person name="Hildebrand F."/>
            <person name="Pallen M.J."/>
        </authorList>
    </citation>
    <scope>NUCLEOTIDE SEQUENCE [LARGE SCALE GENOMIC DNA]</scope>
    <source>
        <strain evidence="8 9">Sa1YVA6</strain>
    </source>
</reference>
<name>A0ABR8XNC2_9BACL</name>
<comment type="caution">
    <text evidence="8">The sequence shown here is derived from an EMBL/GenBank/DDBJ whole genome shotgun (WGS) entry which is preliminary data.</text>
</comment>
<evidence type="ECO:0000256" key="6">
    <source>
        <dbReference type="SAM" id="Phobius"/>
    </source>
</evidence>
<comment type="subcellular location">
    <subcellularLocation>
        <location evidence="1">Cell membrane</location>
        <topology evidence="1">Single-pass membrane protein</topology>
    </subcellularLocation>
</comment>
<feature type="chain" id="PRO_5046469456" evidence="7">
    <location>
        <begin position="24"/>
        <end position="545"/>
    </location>
</feature>
<dbReference type="InterPro" id="IPR018513">
    <property type="entry name" value="Cell_synthase_bac"/>
</dbReference>
<feature type="transmembrane region" description="Helical" evidence="6">
    <location>
        <begin position="521"/>
        <end position="539"/>
    </location>
</feature>
<evidence type="ECO:0000313" key="8">
    <source>
        <dbReference type="EMBL" id="MBD8033438.1"/>
    </source>
</evidence>
<evidence type="ECO:0000256" key="2">
    <source>
        <dbReference type="ARBA" id="ARBA00022475"/>
    </source>
</evidence>
<dbReference type="RefSeq" id="WP_191703989.1">
    <property type="nucleotide sequence ID" value="NZ_JACSPW010000008.1"/>
</dbReference>
<keyword evidence="5 6" id="KW-0472">Membrane</keyword>